<dbReference type="Gene3D" id="3.40.630.190">
    <property type="entry name" value="LCP protein"/>
    <property type="match status" value="1"/>
</dbReference>
<evidence type="ECO:0000313" key="5">
    <source>
        <dbReference type="EMBL" id="PWC04728.1"/>
    </source>
</evidence>
<dbReference type="InterPro" id="IPR004474">
    <property type="entry name" value="LytR_CpsA_psr"/>
</dbReference>
<accession>A0A2U1TAM1</accession>
<dbReference type="Pfam" id="PF03816">
    <property type="entry name" value="LytR_cpsA_psr"/>
    <property type="match status" value="1"/>
</dbReference>
<dbReference type="EMBL" id="QEFB01000018">
    <property type="protein sequence ID" value="PWC04728.1"/>
    <property type="molecule type" value="Genomic_DNA"/>
</dbReference>
<reference evidence="6" key="1">
    <citation type="submission" date="2018-04" db="EMBL/GenBank/DDBJ databases">
        <authorList>
            <person name="Liu S."/>
            <person name="Wang Z."/>
            <person name="Li J."/>
        </authorList>
    </citation>
    <scope>NUCLEOTIDE SEQUENCE [LARGE SCALE GENOMIC DNA]</scope>
    <source>
        <strain evidence="6">622</strain>
    </source>
</reference>
<keyword evidence="3" id="KW-0812">Transmembrane</keyword>
<organism evidence="5 6">
    <name type="scientific">Mycetocola zhujimingii</name>
    <dbReference type="NCBI Taxonomy" id="2079792"/>
    <lineage>
        <taxon>Bacteria</taxon>
        <taxon>Bacillati</taxon>
        <taxon>Actinomycetota</taxon>
        <taxon>Actinomycetes</taxon>
        <taxon>Micrococcales</taxon>
        <taxon>Microbacteriaceae</taxon>
        <taxon>Mycetocola</taxon>
    </lineage>
</organism>
<keyword evidence="3" id="KW-1133">Transmembrane helix</keyword>
<evidence type="ECO:0000256" key="3">
    <source>
        <dbReference type="SAM" id="Phobius"/>
    </source>
</evidence>
<proteinExistence type="inferred from homology"/>
<comment type="caution">
    <text evidence="5">The sequence shown here is derived from an EMBL/GenBank/DDBJ whole genome shotgun (WGS) entry which is preliminary data.</text>
</comment>
<dbReference type="NCBIfam" id="TIGR00350">
    <property type="entry name" value="lytR_cpsA_psr"/>
    <property type="match status" value="1"/>
</dbReference>
<evidence type="ECO:0000256" key="1">
    <source>
        <dbReference type="ARBA" id="ARBA00006068"/>
    </source>
</evidence>
<keyword evidence="3" id="KW-0472">Membrane</keyword>
<protein>
    <recommendedName>
        <fullName evidence="4">Cell envelope-related transcriptional attenuator domain-containing protein</fullName>
    </recommendedName>
</protein>
<sequence>MSEPSRPTRGTEQVSTIARHGRLKKSHPIRTILKVLSGALAVLFVSGTAVSAYALWDIAKDVQPSVTLANETPGVKLPNIEAIEGGVNLLLVGSDSRAGQDGVFGDPDKETSVLNDVTMLMHISEDHSAATVISFPRDMFVPIPACPKEGGGTYEAKASQKINSTLQYGGLACTVLTVEQLTGMSIPFAAEVQFNGVIELSNAVGGVDVCVAEPIDDWRTETYLDAGTHTLQGMAALQFLRTRHGVGDGSDLGRISNQQVFLSSLVRQLKSSETLTDPTKLFSIAKAAAGNMTLSNSLSNVNTMVSIAMALKNIPLEQVVFVQYPNADGTSGGQSGVLPLKAPAKQLFDALASDQPIALTGDTGVGSVIDPNAPVAEAPPAEEAPAPEAPAPDASAAPADPAVPPTPDVVELPENVQGQTAGDYTCSKGNN</sequence>
<dbReference type="PANTHER" id="PTHR33392:SF6">
    <property type="entry name" value="POLYISOPRENYL-TEICHOIC ACID--PEPTIDOGLYCAN TEICHOIC ACID TRANSFERASE TAGU"/>
    <property type="match status" value="1"/>
</dbReference>
<dbReference type="AlphaFoldDB" id="A0A2U1TAM1"/>
<name>A0A2U1TAM1_9MICO</name>
<keyword evidence="6" id="KW-1185">Reference proteome</keyword>
<gene>
    <name evidence="5" type="ORF">DF223_14940</name>
</gene>
<dbReference type="Proteomes" id="UP000244962">
    <property type="component" value="Unassembled WGS sequence"/>
</dbReference>
<evidence type="ECO:0000256" key="2">
    <source>
        <dbReference type="SAM" id="MobiDB-lite"/>
    </source>
</evidence>
<evidence type="ECO:0000313" key="6">
    <source>
        <dbReference type="Proteomes" id="UP000244962"/>
    </source>
</evidence>
<feature type="domain" description="Cell envelope-related transcriptional attenuator" evidence="4">
    <location>
        <begin position="115"/>
        <end position="270"/>
    </location>
</feature>
<feature type="region of interest" description="Disordered" evidence="2">
    <location>
        <begin position="362"/>
        <end position="431"/>
    </location>
</feature>
<dbReference type="RefSeq" id="WP_108963766.1">
    <property type="nucleotide sequence ID" value="NZ_QEFB01000018.1"/>
</dbReference>
<dbReference type="InterPro" id="IPR050922">
    <property type="entry name" value="LytR/CpsA/Psr_CW_biosynth"/>
</dbReference>
<feature type="compositionally biased region" description="Low complexity" evidence="2">
    <location>
        <begin position="370"/>
        <end position="400"/>
    </location>
</feature>
<dbReference type="PANTHER" id="PTHR33392">
    <property type="entry name" value="POLYISOPRENYL-TEICHOIC ACID--PEPTIDOGLYCAN TEICHOIC ACID TRANSFERASE TAGU"/>
    <property type="match status" value="1"/>
</dbReference>
<feature type="transmembrane region" description="Helical" evidence="3">
    <location>
        <begin position="32"/>
        <end position="56"/>
    </location>
</feature>
<evidence type="ECO:0000259" key="4">
    <source>
        <dbReference type="Pfam" id="PF03816"/>
    </source>
</evidence>
<feature type="compositionally biased region" description="Polar residues" evidence="2">
    <location>
        <begin position="416"/>
        <end position="431"/>
    </location>
</feature>
<feature type="region of interest" description="Disordered" evidence="2">
    <location>
        <begin position="1"/>
        <end position="20"/>
    </location>
</feature>
<comment type="similarity">
    <text evidence="1">Belongs to the LytR/CpsA/Psr (LCP) family.</text>
</comment>